<evidence type="ECO:0000313" key="4">
    <source>
        <dbReference type="Proteomes" id="UP000676194"/>
    </source>
</evidence>
<feature type="chain" id="PRO_5034736886" evidence="2">
    <location>
        <begin position="24"/>
        <end position="197"/>
    </location>
</feature>
<feature type="signal peptide" evidence="2">
    <location>
        <begin position="1"/>
        <end position="23"/>
    </location>
</feature>
<accession>A0A8E6B676</accession>
<keyword evidence="2" id="KW-0732">Signal</keyword>
<dbReference type="RefSeq" id="WP_213496964.1">
    <property type="nucleotide sequence ID" value="NZ_CP074694.1"/>
</dbReference>
<dbReference type="KEGG" id="tsph:KIH39_25855"/>
<sequence length="197" mass="21953">MKYILAALLSTFLIVQFAPTSQAADLDTEKDVKKTNDGTVTFVVRTKSPKANREEALEAGLEDAQAFISNYLHQKEHCCAYTPSIDFIRQNMLKNTIPHEEPFPSSNSPGETNGKRSDLGYFYTVELQLEMPQSMEQQFRKAGRVVSGLWALGCSVAALLVIGAFFRLDEWTKGYLTTWLVVGSAGLISVFIVLMFL</sequence>
<keyword evidence="1" id="KW-0812">Transmembrane</keyword>
<gene>
    <name evidence="3" type="ORF">KIH39_25855</name>
</gene>
<reference evidence="3" key="1">
    <citation type="submission" date="2021-05" db="EMBL/GenBank/DDBJ databases">
        <title>Complete genome sequence of the cellulolytic planctomycete Telmatocola sphagniphila SP2T and characterization of the first cellulase from planctomycetes.</title>
        <authorList>
            <person name="Rakitin A.L."/>
            <person name="Beletsky A.V."/>
            <person name="Naumoff D.G."/>
            <person name="Kulichevskaya I.S."/>
            <person name="Mardanov A.V."/>
            <person name="Ravin N.V."/>
            <person name="Dedysh S.N."/>
        </authorList>
    </citation>
    <scope>NUCLEOTIDE SEQUENCE</scope>
    <source>
        <strain evidence="3">SP2T</strain>
    </source>
</reference>
<proteinExistence type="predicted"/>
<evidence type="ECO:0000256" key="1">
    <source>
        <dbReference type="SAM" id="Phobius"/>
    </source>
</evidence>
<feature type="transmembrane region" description="Helical" evidence="1">
    <location>
        <begin position="175"/>
        <end position="196"/>
    </location>
</feature>
<dbReference type="Proteomes" id="UP000676194">
    <property type="component" value="Chromosome"/>
</dbReference>
<protein>
    <submittedName>
        <fullName evidence="3">Uncharacterized protein</fullName>
    </submittedName>
</protein>
<name>A0A8E6B676_9BACT</name>
<keyword evidence="1" id="KW-0472">Membrane</keyword>
<keyword evidence="4" id="KW-1185">Reference proteome</keyword>
<keyword evidence="1" id="KW-1133">Transmembrane helix</keyword>
<dbReference type="AlphaFoldDB" id="A0A8E6B676"/>
<evidence type="ECO:0000313" key="3">
    <source>
        <dbReference type="EMBL" id="QVL32219.1"/>
    </source>
</evidence>
<evidence type="ECO:0000256" key="2">
    <source>
        <dbReference type="SAM" id="SignalP"/>
    </source>
</evidence>
<feature type="transmembrane region" description="Helical" evidence="1">
    <location>
        <begin position="148"/>
        <end position="168"/>
    </location>
</feature>
<dbReference type="EMBL" id="CP074694">
    <property type="protein sequence ID" value="QVL32219.1"/>
    <property type="molecule type" value="Genomic_DNA"/>
</dbReference>
<organism evidence="3 4">
    <name type="scientific">Telmatocola sphagniphila</name>
    <dbReference type="NCBI Taxonomy" id="1123043"/>
    <lineage>
        <taxon>Bacteria</taxon>
        <taxon>Pseudomonadati</taxon>
        <taxon>Planctomycetota</taxon>
        <taxon>Planctomycetia</taxon>
        <taxon>Gemmatales</taxon>
        <taxon>Gemmataceae</taxon>
    </lineage>
</organism>